<organism evidence="4 5">
    <name type="scientific">Streptomyces pluripotens</name>
    <dbReference type="NCBI Taxonomy" id="1355015"/>
    <lineage>
        <taxon>Bacteria</taxon>
        <taxon>Bacillati</taxon>
        <taxon>Actinomycetota</taxon>
        <taxon>Actinomycetes</taxon>
        <taxon>Kitasatosporales</taxon>
        <taxon>Streptomycetaceae</taxon>
        <taxon>Streptomyces</taxon>
    </lineage>
</organism>
<gene>
    <name evidence="4" type="ORF">LK07_03075</name>
</gene>
<dbReference type="InterPro" id="IPR025736">
    <property type="entry name" value="PucR_C-HTH_dom"/>
</dbReference>
<dbReference type="EMBL" id="CP022433">
    <property type="protein sequence ID" value="ASN23179.1"/>
    <property type="molecule type" value="Genomic_DNA"/>
</dbReference>
<dbReference type="AlphaFoldDB" id="A0A221NT71"/>
<accession>A0A221NT71</accession>
<keyword evidence="5" id="KW-1185">Reference proteome</keyword>
<evidence type="ECO:0000259" key="2">
    <source>
        <dbReference type="Pfam" id="PF13556"/>
    </source>
</evidence>
<reference evidence="4 5" key="1">
    <citation type="submission" date="2017-07" db="EMBL/GenBank/DDBJ databases">
        <title>Genome sequence of Streptomyces pluripotens MUSC 137T.</title>
        <authorList>
            <person name="Ser H.-L."/>
            <person name="Lee L.-H."/>
        </authorList>
    </citation>
    <scope>NUCLEOTIDE SEQUENCE [LARGE SCALE GENOMIC DNA]</scope>
    <source>
        <strain evidence="4 5">MUSC 137</strain>
    </source>
</reference>
<dbReference type="Pfam" id="PF14361">
    <property type="entry name" value="RsbRD_N"/>
    <property type="match status" value="1"/>
</dbReference>
<dbReference type="PANTHER" id="PTHR33744:SF1">
    <property type="entry name" value="DNA-BINDING TRANSCRIPTIONAL ACTIVATOR ADER"/>
    <property type="match status" value="1"/>
</dbReference>
<feature type="domain" description="PucR C-terminal helix-turn-helix" evidence="2">
    <location>
        <begin position="370"/>
        <end position="427"/>
    </location>
</feature>
<dbReference type="Proteomes" id="UP000031501">
    <property type="component" value="Chromosome"/>
</dbReference>
<evidence type="ECO:0000313" key="5">
    <source>
        <dbReference type="Proteomes" id="UP000031501"/>
    </source>
</evidence>
<dbReference type="InterPro" id="IPR042070">
    <property type="entry name" value="PucR_C-HTH_sf"/>
</dbReference>
<dbReference type="InterPro" id="IPR051448">
    <property type="entry name" value="CdaR-like_regulators"/>
</dbReference>
<proteinExistence type="predicted"/>
<evidence type="ECO:0000313" key="4">
    <source>
        <dbReference type="EMBL" id="ASN23179.1"/>
    </source>
</evidence>
<dbReference type="RefSeq" id="WP_052318988.1">
    <property type="nucleotide sequence ID" value="NZ_CP021080.1"/>
</dbReference>
<feature type="compositionally biased region" description="Basic and acidic residues" evidence="1">
    <location>
        <begin position="1"/>
        <end position="10"/>
    </location>
</feature>
<sequence>MTDDPPHDAPTDPYASGPRGISDAARALAARCEPLVNETARRMSHDSFARIPGYPDLPVDVKDLEIAATARHGLRQFVQRVQTPYDASRDPHEAEGDPYGTDDAYALFRERAAQRAEEGMPLPVLLRSHVLGAYVLWEMLHEVAGPGEEAALAELSGLLLRVQEGVVGAVTEAYLQQQAFLDEERREELRSVVRGLLDGSLPPNAASVRGLGLDGGGLVLCLRGPQSAPTAGTVGSTVAERRREGRLQTTLDRGFGTRVLTLFEDGGGYAVVPGRGAGGPPEVPAGLADRLRRAWAGEVRAAIVSVAAAGDVPDAARTAAEIVRVAAASGLPPGLHRIEDVLFEFHLAHDSEAGPLIAAVLDPLARRPELVETLRTYLDCNLDRRSTAHLLGLHPNTVDNRIARVTQLTGLDLAVPRSAAVALCALLLREWTTR</sequence>
<dbReference type="Pfam" id="PF13556">
    <property type="entry name" value="HTH_30"/>
    <property type="match status" value="1"/>
</dbReference>
<feature type="region of interest" description="Disordered" evidence="1">
    <location>
        <begin position="1"/>
        <end position="22"/>
    </location>
</feature>
<dbReference type="Gene3D" id="1.10.10.2840">
    <property type="entry name" value="PucR C-terminal helix-turn-helix domain"/>
    <property type="match status" value="1"/>
</dbReference>
<dbReference type="PANTHER" id="PTHR33744">
    <property type="entry name" value="CARBOHYDRATE DIACID REGULATOR"/>
    <property type="match status" value="1"/>
</dbReference>
<name>A0A221NT71_9ACTN</name>
<dbReference type="STRING" id="1355015.LK06_001995"/>
<dbReference type="OrthoDB" id="4571023at2"/>
<evidence type="ECO:0000256" key="1">
    <source>
        <dbReference type="SAM" id="MobiDB-lite"/>
    </source>
</evidence>
<dbReference type="KEGG" id="splu:LK06_001995"/>
<protein>
    <submittedName>
        <fullName evidence="4">Uncharacterized protein</fullName>
    </submittedName>
</protein>
<evidence type="ECO:0000259" key="3">
    <source>
        <dbReference type="Pfam" id="PF14361"/>
    </source>
</evidence>
<feature type="domain" description="RsbT co-antagonist protein RsbRD N-terminal" evidence="3">
    <location>
        <begin position="38"/>
        <end position="188"/>
    </location>
</feature>
<dbReference type="InterPro" id="IPR025751">
    <property type="entry name" value="RsbRD_N_dom"/>
</dbReference>